<proteinExistence type="predicted"/>
<evidence type="ECO:0000313" key="1">
    <source>
        <dbReference type="EMBL" id="MBX57886.1"/>
    </source>
</evidence>
<protein>
    <submittedName>
        <fullName evidence="1">Uncharacterized protein</fullName>
    </submittedName>
</protein>
<dbReference type="AlphaFoldDB" id="A0A2P2PT31"/>
<sequence>MNVWILLNNERIATFFTNCLQSLPFSNHIYLVARLVNNLPLLAHQNHDITRITFPNFTAAQNQHYCFEQGKVPNDPLCGIHC</sequence>
<accession>A0A2P2PT31</accession>
<reference evidence="1" key="1">
    <citation type="submission" date="2018-02" db="EMBL/GenBank/DDBJ databases">
        <title>Rhizophora mucronata_Transcriptome.</title>
        <authorList>
            <person name="Meera S.P."/>
            <person name="Sreeshan A."/>
            <person name="Augustine A."/>
        </authorList>
    </citation>
    <scope>NUCLEOTIDE SEQUENCE</scope>
    <source>
        <tissue evidence="1">Leaf</tissue>
    </source>
</reference>
<organism evidence="1">
    <name type="scientific">Rhizophora mucronata</name>
    <name type="common">Asiatic mangrove</name>
    <dbReference type="NCBI Taxonomy" id="61149"/>
    <lineage>
        <taxon>Eukaryota</taxon>
        <taxon>Viridiplantae</taxon>
        <taxon>Streptophyta</taxon>
        <taxon>Embryophyta</taxon>
        <taxon>Tracheophyta</taxon>
        <taxon>Spermatophyta</taxon>
        <taxon>Magnoliopsida</taxon>
        <taxon>eudicotyledons</taxon>
        <taxon>Gunneridae</taxon>
        <taxon>Pentapetalae</taxon>
        <taxon>rosids</taxon>
        <taxon>fabids</taxon>
        <taxon>Malpighiales</taxon>
        <taxon>Rhizophoraceae</taxon>
        <taxon>Rhizophora</taxon>
    </lineage>
</organism>
<dbReference type="EMBL" id="GGEC01077402">
    <property type="protein sequence ID" value="MBX57886.1"/>
    <property type="molecule type" value="Transcribed_RNA"/>
</dbReference>
<name>A0A2P2PT31_RHIMU</name>